<gene>
    <name evidence="2" type="primary">AVEN_54713_1</name>
    <name evidence="2" type="ORF">TNCT_717601</name>
</gene>
<sequence>MSTRQSRTSRSLSPPKGKEITKEQDQHTCDRCHRKSRKEDEKKELPSMTDKSQQTRSGYDKSQFSAENFDIDFQASSSTATDAQPYYGHLLKVST</sequence>
<proteinExistence type="predicted"/>
<dbReference type="Proteomes" id="UP000887116">
    <property type="component" value="Unassembled WGS sequence"/>
</dbReference>
<organism evidence="2 3">
    <name type="scientific">Trichonephila clavata</name>
    <name type="common">Joro spider</name>
    <name type="synonym">Nephila clavata</name>
    <dbReference type="NCBI Taxonomy" id="2740835"/>
    <lineage>
        <taxon>Eukaryota</taxon>
        <taxon>Metazoa</taxon>
        <taxon>Ecdysozoa</taxon>
        <taxon>Arthropoda</taxon>
        <taxon>Chelicerata</taxon>
        <taxon>Arachnida</taxon>
        <taxon>Araneae</taxon>
        <taxon>Araneomorphae</taxon>
        <taxon>Entelegynae</taxon>
        <taxon>Araneoidea</taxon>
        <taxon>Nephilidae</taxon>
        <taxon>Trichonephila</taxon>
    </lineage>
</organism>
<accession>A0A8X6H7Q1</accession>
<evidence type="ECO:0000256" key="1">
    <source>
        <dbReference type="SAM" id="MobiDB-lite"/>
    </source>
</evidence>
<dbReference type="AlphaFoldDB" id="A0A8X6H7Q1"/>
<dbReference type="EMBL" id="BMAO01030527">
    <property type="protein sequence ID" value="GFQ68657.1"/>
    <property type="molecule type" value="Genomic_DNA"/>
</dbReference>
<protein>
    <submittedName>
        <fullName evidence="2">Uncharacterized protein</fullName>
    </submittedName>
</protein>
<evidence type="ECO:0000313" key="2">
    <source>
        <dbReference type="EMBL" id="GFQ68657.1"/>
    </source>
</evidence>
<evidence type="ECO:0000313" key="3">
    <source>
        <dbReference type="Proteomes" id="UP000887116"/>
    </source>
</evidence>
<dbReference type="OrthoDB" id="6436214at2759"/>
<feature type="compositionally biased region" description="Low complexity" evidence="1">
    <location>
        <begin position="1"/>
        <end position="13"/>
    </location>
</feature>
<feature type="compositionally biased region" description="Polar residues" evidence="1">
    <location>
        <begin position="49"/>
        <end position="63"/>
    </location>
</feature>
<reference evidence="2" key="1">
    <citation type="submission" date="2020-07" db="EMBL/GenBank/DDBJ databases">
        <title>Multicomponent nature underlies the extraordinary mechanical properties of spider dragline silk.</title>
        <authorList>
            <person name="Kono N."/>
            <person name="Nakamura H."/>
            <person name="Mori M."/>
            <person name="Yoshida Y."/>
            <person name="Ohtoshi R."/>
            <person name="Malay A.D."/>
            <person name="Moran D.A.P."/>
            <person name="Tomita M."/>
            <person name="Numata K."/>
            <person name="Arakawa K."/>
        </authorList>
    </citation>
    <scope>NUCLEOTIDE SEQUENCE</scope>
</reference>
<feature type="compositionally biased region" description="Basic and acidic residues" evidence="1">
    <location>
        <begin position="16"/>
        <end position="45"/>
    </location>
</feature>
<keyword evidence="3" id="KW-1185">Reference proteome</keyword>
<name>A0A8X6H7Q1_TRICU</name>
<feature type="region of interest" description="Disordered" evidence="1">
    <location>
        <begin position="1"/>
        <end position="63"/>
    </location>
</feature>
<comment type="caution">
    <text evidence="2">The sequence shown here is derived from an EMBL/GenBank/DDBJ whole genome shotgun (WGS) entry which is preliminary data.</text>
</comment>